<dbReference type="OrthoDB" id="2599194at2"/>
<dbReference type="Proteomes" id="UP000261082">
    <property type="component" value="Unassembled WGS sequence"/>
</dbReference>
<comment type="caution">
    <text evidence="1">The sequence shown here is derived from an EMBL/GenBank/DDBJ whole genome shotgun (WGS) entry which is preliminary data.</text>
</comment>
<dbReference type="EMBL" id="QVID01000001">
    <property type="protein sequence ID" value="RFN58687.1"/>
    <property type="molecule type" value="Genomic_DNA"/>
</dbReference>
<gene>
    <name evidence="1" type="ORF">DZ858_00990</name>
</gene>
<dbReference type="InterPro" id="IPR034660">
    <property type="entry name" value="DinB/YfiT-like"/>
</dbReference>
<reference evidence="1 2" key="1">
    <citation type="journal article" date="2007" name="Int. J. Syst. Evol. Microbiol.">
        <title>Marixanthomonas ophiurae gen. nov., sp. nov., a marine bacterium of the family Flavobacteriaceae isolated from a deep-sea brittle star.</title>
        <authorList>
            <person name="Romanenko L.A."/>
            <person name="Uchino M."/>
            <person name="Frolova G.M."/>
            <person name="Mikhailov V.V."/>
        </authorList>
    </citation>
    <scope>NUCLEOTIDE SEQUENCE [LARGE SCALE GENOMIC DNA]</scope>
    <source>
        <strain evidence="1 2">KMM 3046</strain>
    </source>
</reference>
<dbReference type="InterPro" id="IPR011463">
    <property type="entry name" value="DUF1569"/>
</dbReference>
<protein>
    <submittedName>
        <fullName evidence="1">DUF1569 domain-containing protein</fullName>
    </submittedName>
</protein>
<dbReference type="AlphaFoldDB" id="A0A3E1Q973"/>
<evidence type="ECO:0000313" key="1">
    <source>
        <dbReference type="EMBL" id="RFN58687.1"/>
    </source>
</evidence>
<sequence length="149" mass="17588">MKSLFSPEAYSEIKQRIDQVESNKPPQWGKMNAAQMIHHCQKPLEVALQKTTVKKPNIFMGLIMKSFKRMLYNDKPWKQNLPTAKEFIVTDTKDFEKEKTQLISLLEEFNKKDESVTLPPHPIFGNFTNEQWGKMQYKHLDHHLRQFGV</sequence>
<organism evidence="1 2">
    <name type="scientific">Marixanthomonas ophiurae</name>
    <dbReference type="NCBI Taxonomy" id="387659"/>
    <lineage>
        <taxon>Bacteria</taxon>
        <taxon>Pseudomonadati</taxon>
        <taxon>Bacteroidota</taxon>
        <taxon>Flavobacteriia</taxon>
        <taxon>Flavobacteriales</taxon>
        <taxon>Flavobacteriaceae</taxon>
        <taxon>Marixanthomonas</taxon>
    </lineage>
</organism>
<evidence type="ECO:0000313" key="2">
    <source>
        <dbReference type="Proteomes" id="UP000261082"/>
    </source>
</evidence>
<proteinExistence type="predicted"/>
<dbReference type="Gene3D" id="1.20.120.450">
    <property type="entry name" value="dinb family like domain"/>
    <property type="match status" value="1"/>
</dbReference>
<dbReference type="RefSeq" id="WP_117157711.1">
    <property type="nucleotide sequence ID" value="NZ_QVID01000001.1"/>
</dbReference>
<dbReference type="Pfam" id="PF07606">
    <property type="entry name" value="DUF1569"/>
    <property type="match status" value="1"/>
</dbReference>
<accession>A0A3E1Q973</accession>
<keyword evidence="2" id="KW-1185">Reference proteome</keyword>
<name>A0A3E1Q973_9FLAO</name>